<name>A0A067R5J3_ZOONE</name>
<protein>
    <recommendedName>
        <fullName evidence="9">BOS complex subunit TMEM147</fullName>
    </recommendedName>
    <alternativeName>
        <fullName evidence="10">Transmembrane protein 147</fullName>
    </alternativeName>
</protein>
<evidence type="ECO:0000256" key="8">
    <source>
        <dbReference type="ARBA" id="ARBA00034739"/>
    </source>
</evidence>
<evidence type="ECO:0000256" key="7">
    <source>
        <dbReference type="ARBA" id="ARBA00023136"/>
    </source>
</evidence>
<dbReference type="eggNOG" id="KOG3236">
    <property type="taxonomic scope" value="Eukaryota"/>
</dbReference>
<comment type="subcellular location">
    <subcellularLocation>
        <location evidence="2">Cell membrane</location>
        <topology evidence="2">Multi-pass membrane protein</topology>
    </subcellularLocation>
    <subcellularLocation>
        <location evidence="1">Endoplasmic reticulum membrane</location>
        <topology evidence="1">Multi-pass membrane protein</topology>
    </subcellularLocation>
</comment>
<evidence type="ECO:0000256" key="6">
    <source>
        <dbReference type="ARBA" id="ARBA00022989"/>
    </source>
</evidence>
<dbReference type="OMA" id="SKCVYAG"/>
<keyword evidence="5" id="KW-0256">Endoplasmic reticulum</keyword>
<organism evidence="12 13">
    <name type="scientific">Zootermopsis nevadensis</name>
    <name type="common">Dampwood termite</name>
    <dbReference type="NCBI Taxonomy" id="136037"/>
    <lineage>
        <taxon>Eukaryota</taxon>
        <taxon>Metazoa</taxon>
        <taxon>Ecdysozoa</taxon>
        <taxon>Arthropoda</taxon>
        <taxon>Hexapoda</taxon>
        <taxon>Insecta</taxon>
        <taxon>Pterygota</taxon>
        <taxon>Neoptera</taxon>
        <taxon>Polyneoptera</taxon>
        <taxon>Dictyoptera</taxon>
        <taxon>Blattodea</taxon>
        <taxon>Blattoidea</taxon>
        <taxon>Termitoidae</taxon>
        <taxon>Termopsidae</taxon>
        <taxon>Zootermopsis</taxon>
    </lineage>
</organism>
<dbReference type="OrthoDB" id="9993532at2759"/>
<feature type="transmembrane region" description="Helical" evidence="11">
    <location>
        <begin position="201"/>
        <end position="222"/>
    </location>
</feature>
<evidence type="ECO:0000313" key="12">
    <source>
        <dbReference type="EMBL" id="KDR14596.1"/>
    </source>
</evidence>
<keyword evidence="13" id="KW-1185">Reference proteome</keyword>
<dbReference type="PANTHER" id="PTHR12869">
    <property type="entry name" value="SMALL SEVEN TRANSMEMBRANE DOMAIN-CONTAINING PROTEIN"/>
    <property type="match status" value="1"/>
</dbReference>
<dbReference type="InterPro" id="IPR019164">
    <property type="entry name" value="TMEM147"/>
</dbReference>
<dbReference type="AlphaFoldDB" id="A0A067R5J3"/>
<proteinExistence type="inferred from homology"/>
<evidence type="ECO:0000313" key="13">
    <source>
        <dbReference type="Proteomes" id="UP000027135"/>
    </source>
</evidence>
<accession>A0A067R5J3</accession>
<evidence type="ECO:0000256" key="9">
    <source>
        <dbReference type="ARBA" id="ARBA00034846"/>
    </source>
</evidence>
<evidence type="ECO:0000256" key="10">
    <source>
        <dbReference type="ARBA" id="ARBA00034899"/>
    </source>
</evidence>
<keyword evidence="3" id="KW-1003">Cell membrane</keyword>
<dbReference type="Proteomes" id="UP000027135">
    <property type="component" value="Unassembled WGS sequence"/>
</dbReference>
<evidence type="ECO:0000256" key="3">
    <source>
        <dbReference type="ARBA" id="ARBA00022475"/>
    </source>
</evidence>
<sequence>MTLYHFGNCVALVYVPFYLTYKYSGLSEYGAFWKCIQAGGIYVFTQLCKMLVLATFFPANDGGGQGGMDFVGEFLKATVELADLGGLYLVLMGIPGRSHAKVLTAGVGWAGADLLLSRFLFLWFGARGVEFDWMYIQKSFDSNISLVQHVTTATLVWLWSRHDLSRSLLPIVTVLLLLCSYKFLLMEIFVHATISSPWIELLVRAVLTLCLAVTTLQIYAGFAQSIGIY</sequence>
<dbReference type="InParanoid" id="A0A067R5J3"/>
<evidence type="ECO:0000256" key="1">
    <source>
        <dbReference type="ARBA" id="ARBA00004477"/>
    </source>
</evidence>
<keyword evidence="4 11" id="KW-0812">Transmembrane</keyword>
<feature type="transmembrane region" description="Helical" evidence="11">
    <location>
        <begin position="102"/>
        <end position="124"/>
    </location>
</feature>
<dbReference type="PANTHER" id="PTHR12869:SF0">
    <property type="entry name" value="BOS COMPLEX SUBUNIT TMEM147"/>
    <property type="match status" value="1"/>
</dbReference>
<keyword evidence="7 11" id="KW-0472">Membrane</keyword>
<reference evidence="12 13" key="1">
    <citation type="journal article" date="2014" name="Nat. Commun.">
        <title>Molecular traces of alternative social organization in a termite genome.</title>
        <authorList>
            <person name="Terrapon N."/>
            <person name="Li C."/>
            <person name="Robertson H.M."/>
            <person name="Ji L."/>
            <person name="Meng X."/>
            <person name="Booth W."/>
            <person name="Chen Z."/>
            <person name="Childers C.P."/>
            <person name="Glastad K.M."/>
            <person name="Gokhale K."/>
            <person name="Gowin J."/>
            <person name="Gronenberg W."/>
            <person name="Hermansen R.A."/>
            <person name="Hu H."/>
            <person name="Hunt B.G."/>
            <person name="Huylmans A.K."/>
            <person name="Khalil S.M."/>
            <person name="Mitchell R.D."/>
            <person name="Munoz-Torres M.C."/>
            <person name="Mustard J.A."/>
            <person name="Pan H."/>
            <person name="Reese J.T."/>
            <person name="Scharf M.E."/>
            <person name="Sun F."/>
            <person name="Vogel H."/>
            <person name="Xiao J."/>
            <person name="Yang W."/>
            <person name="Yang Z."/>
            <person name="Yang Z."/>
            <person name="Zhou J."/>
            <person name="Zhu J."/>
            <person name="Brent C.S."/>
            <person name="Elsik C.G."/>
            <person name="Goodisman M.A."/>
            <person name="Liberles D.A."/>
            <person name="Roe R.M."/>
            <person name="Vargo E.L."/>
            <person name="Vilcinskas A."/>
            <person name="Wang J."/>
            <person name="Bornberg-Bauer E."/>
            <person name="Korb J."/>
            <person name="Zhang G."/>
            <person name="Liebig J."/>
        </authorList>
    </citation>
    <scope>NUCLEOTIDE SEQUENCE [LARGE SCALE GENOMIC DNA]</scope>
    <source>
        <tissue evidence="12">Whole organism</tissue>
    </source>
</reference>
<comment type="similarity">
    <text evidence="8">Belongs to the TMEM147 family.</text>
</comment>
<evidence type="ECO:0000256" key="5">
    <source>
        <dbReference type="ARBA" id="ARBA00022824"/>
    </source>
</evidence>
<dbReference type="GO" id="GO:0005886">
    <property type="term" value="C:plasma membrane"/>
    <property type="evidence" value="ECO:0007669"/>
    <property type="project" value="UniProtKB-SubCell"/>
</dbReference>
<dbReference type="FunCoup" id="A0A067R5J3">
    <property type="interactions" value="948"/>
</dbReference>
<keyword evidence="6 11" id="KW-1133">Transmembrane helix</keyword>
<dbReference type="STRING" id="136037.A0A067R5J3"/>
<gene>
    <name evidence="12" type="ORF">L798_11176</name>
</gene>
<evidence type="ECO:0000256" key="4">
    <source>
        <dbReference type="ARBA" id="ARBA00022692"/>
    </source>
</evidence>
<dbReference type="EMBL" id="KK852870">
    <property type="protein sequence ID" value="KDR14596.1"/>
    <property type="molecule type" value="Genomic_DNA"/>
</dbReference>
<evidence type="ECO:0000256" key="2">
    <source>
        <dbReference type="ARBA" id="ARBA00004651"/>
    </source>
</evidence>
<feature type="transmembrane region" description="Helical" evidence="11">
    <location>
        <begin position="167"/>
        <end position="189"/>
    </location>
</feature>
<dbReference type="Pfam" id="PF09767">
    <property type="entry name" value="DUF2053"/>
    <property type="match status" value="1"/>
</dbReference>
<evidence type="ECO:0000256" key="11">
    <source>
        <dbReference type="SAM" id="Phobius"/>
    </source>
</evidence>
<dbReference type="GO" id="GO:0005789">
    <property type="term" value="C:endoplasmic reticulum membrane"/>
    <property type="evidence" value="ECO:0007669"/>
    <property type="project" value="UniProtKB-SubCell"/>
</dbReference>